<keyword evidence="3" id="KW-1185">Reference proteome</keyword>
<feature type="domain" description="SAM" evidence="1">
    <location>
        <begin position="42"/>
        <end position="108"/>
    </location>
</feature>
<evidence type="ECO:0000313" key="2">
    <source>
        <dbReference type="EMBL" id="KAK2168951.1"/>
    </source>
</evidence>
<dbReference type="PROSITE" id="PS50105">
    <property type="entry name" value="SAM_DOMAIN"/>
    <property type="match status" value="1"/>
</dbReference>
<dbReference type="InterPro" id="IPR052268">
    <property type="entry name" value="SAM_domain-containing_protein"/>
</dbReference>
<dbReference type="PANTHER" id="PTHR20843:SF0">
    <property type="entry name" value="PROTEIN AVEUGLE"/>
    <property type="match status" value="1"/>
</dbReference>
<comment type="caution">
    <text evidence="2">The sequence shown here is derived from an EMBL/GenBank/DDBJ whole genome shotgun (WGS) entry which is preliminary data.</text>
</comment>
<evidence type="ECO:0000259" key="1">
    <source>
        <dbReference type="PROSITE" id="PS50105"/>
    </source>
</evidence>
<dbReference type="InterPro" id="IPR039144">
    <property type="entry name" value="Aveugle-like_SAM_dom"/>
</dbReference>
<dbReference type="Pfam" id="PF07647">
    <property type="entry name" value="SAM_2"/>
    <property type="match status" value="1"/>
</dbReference>
<dbReference type="GO" id="GO:0009898">
    <property type="term" value="C:cytoplasmic side of plasma membrane"/>
    <property type="evidence" value="ECO:0007669"/>
    <property type="project" value="TreeGrafter"/>
</dbReference>
<organism evidence="2 3">
    <name type="scientific">Paralvinella palmiformis</name>
    <dbReference type="NCBI Taxonomy" id="53620"/>
    <lineage>
        <taxon>Eukaryota</taxon>
        <taxon>Metazoa</taxon>
        <taxon>Spiralia</taxon>
        <taxon>Lophotrochozoa</taxon>
        <taxon>Annelida</taxon>
        <taxon>Polychaeta</taxon>
        <taxon>Sedentaria</taxon>
        <taxon>Canalipalpata</taxon>
        <taxon>Terebellida</taxon>
        <taxon>Terebelliformia</taxon>
        <taxon>Alvinellidae</taxon>
        <taxon>Paralvinella</taxon>
    </lineage>
</organism>
<dbReference type="PANTHER" id="PTHR20843">
    <property type="entry name" value="STERILE ALPHA MOTIF DOMAIN CONTAINING PROTEIN 10"/>
    <property type="match status" value="1"/>
</dbReference>
<dbReference type="AlphaFoldDB" id="A0AAD9KD15"/>
<dbReference type="CDD" id="cd09510">
    <property type="entry name" value="SAM_aveugle-like"/>
    <property type="match status" value="1"/>
</dbReference>
<dbReference type="SUPFAM" id="SSF47769">
    <property type="entry name" value="SAM/Pointed domain"/>
    <property type="match status" value="1"/>
</dbReference>
<dbReference type="SMART" id="SM00454">
    <property type="entry name" value="SAM"/>
    <property type="match status" value="1"/>
</dbReference>
<sequence length="128" mass="14951">MEPKTPNKEGALTMPVTSPDVKVSLSKIPKGKKGRAKVLYFWCSTDVNKWLKKHCRPYHQLYGDLFVEHDISGRALIRLNDYKLQEIGIEDSNHREDILRNILQLKLKTEYQELKALDQRIGVTFERK</sequence>
<protein>
    <recommendedName>
        <fullName evidence="1">SAM domain-containing protein</fullName>
    </recommendedName>
</protein>
<proteinExistence type="predicted"/>
<dbReference type="GO" id="GO:0007169">
    <property type="term" value="P:cell surface receptor protein tyrosine kinase signaling pathway"/>
    <property type="evidence" value="ECO:0007669"/>
    <property type="project" value="TreeGrafter"/>
</dbReference>
<dbReference type="Gene3D" id="1.10.150.50">
    <property type="entry name" value="Transcription Factor, Ets-1"/>
    <property type="match status" value="1"/>
</dbReference>
<dbReference type="Proteomes" id="UP001208570">
    <property type="component" value="Unassembled WGS sequence"/>
</dbReference>
<reference evidence="2" key="1">
    <citation type="journal article" date="2023" name="Mol. Biol. Evol.">
        <title>Third-Generation Sequencing Reveals the Adaptive Role of the Epigenome in Three Deep-Sea Polychaetes.</title>
        <authorList>
            <person name="Perez M."/>
            <person name="Aroh O."/>
            <person name="Sun Y."/>
            <person name="Lan Y."/>
            <person name="Juniper S.K."/>
            <person name="Young C.R."/>
            <person name="Angers B."/>
            <person name="Qian P.Y."/>
        </authorList>
    </citation>
    <scope>NUCLEOTIDE SEQUENCE</scope>
    <source>
        <strain evidence="2">P08H-3</strain>
    </source>
</reference>
<name>A0AAD9KD15_9ANNE</name>
<dbReference type="InterPro" id="IPR013761">
    <property type="entry name" value="SAM/pointed_sf"/>
</dbReference>
<dbReference type="EMBL" id="JAODUP010000013">
    <property type="protein sequence ID" value="KAK2168951.1"/>
    <property type="molecule type" value="Genomic_DNA"/>
</dbReference>
<dbReference type="InterPro" id="IPR001660">
    <property type="entry name" value="SAM"/>
</dbReference>
<gene>
    <name evidence="2" type="ORF">LSH36_13g20010</name>
</gene>
<evidence type="ECO:0000313" key="3">
    <source>
        <dbReference type="Proteomes" id="UP001208570"/>
    </source>
</evidence>
<accession>A0AAD9KD15</accession>